<dbReference type="Gene3D" id="3.40.190.170">
    <property type="entry name" value="Bacterial extracellular solute-binding protein, family 7"/>
    <property type="match status" value="1"/>
</dbReference>
<dbReference type="NCBIfam" id="TIGR00787">
    <property type="entry name" value="dctP"/>
    <property type="match status" value="1"/>
</dbReference>
<evidence type="ECO:0008006" key="6">
    <source>
        <dbReference type="Google" id="ProtNLM"/>
    </source>
</evidence>
<evidence type="ECO:0000256" key="2">
    <source>
        <dbReference type="ARBA" id="ARBA00022448"/>
    </source>
</evidence>
<comment type="caution">
    <text evidence="5">The sequence shown here is derived from an EMBL/GenBank/DDBJ whole genome shotgun (WGS) entry which is preliminary data.</text>
</comment>
<sequence length="359" mass="38411">MKKRGLSFILALCMAFTLAACGSGNSGSSTPSSSGDKGQTPDSGSAGGGYPKYEWTAANVLAEDSVYGIALHQFADLINKKSDGAITVKVFDAGTLGTEKECMEGLQMGTVDFEVASSATCSNFTASQTIYDLPYLFPNSIVARQVLQGETCQEILGELSDVSIKGLTYFENGIYAIISKAPIEDLSDMRGKKIRAIESNLQTDTYAALGATGVAIAWGDCYTSLQTGVCDGISSTTIPNMYSAKFYEVGKYITKTNHGYSPCLFAMSQTLWDSLDEDTQALIMECANEARDYQYRYIDAMLNTLQDEMEDGGVTFYDIDTAAWGAACAPIYEKYVGTGTGQINPDLVSAIQSEVAAIS</sequence>
<comment type="similarity">
    <text evidence="1">Belongs to the bacterial solute-binding protein 7 family.</text>
</comment>
<dbReference type="InterPro" id="IPR018389">
    <property type="entry name" value="DctP_fam"/>
</dbReference>
<proteinExistence type="inferred from homology"/>
<protein>
    <recommendedName>
        <fullName evidence="6">Solute-binding protein</fullName>
    </recommendedName>
</protein>
<gene>
    <name evidence="5" type="ORF">SDC9_68760</name>
</gene>
<organism evidence="5">
    <name type="scientific">bioreactor metagenome</name>
    <dbReference type="NCBI Taxonomy" id="1076179"/>
    <lineage>
        <taxon>unclassified sequences</taxon>
        <taxon>metagenomes</taxon>
        <taxon>ecological metagenomes</taxon>
    </lineage>
</organism>
<dbReference type="AlphaFoldDB" id="A0A644Y2R5"/>
<evidence type="ECO:0000313" key="5">
    <source>
        <dbReference type="EMBL" id="MPM22308.1"/>
    </source>
</evidence>
<dbReference type="PROSITE" id="PS51257">
    <property type="entry name" value="PROKAR_LIPOPROTEIN"/>
    <property type="match status" value="1"/>
</dbReference>
<dbReference type="PANTHER" id="PTHR33376">
    <property type="match status" value="1"/>
</dbReference>
<dbReference type="InterPro" id="IPR004682">
    <property type="entry name" value="TRAP_DctP"/>
</dbReference>
<dbReference type="SUPFAM" id="SSF53850">
    <property type="entry name" value="Periplasmic binding protein-like II"/>
    <property type="match status" value="1"/>
</dbReference>
<dbReference type="InterPro" id="IPR038404">
    <property type="entry name" value="TRAP_DctP_sf"/>
</dbReference>
<dbReference type="Pfam" id="PF03480">
    <property type="entry name" value="DctP"/>
    <property type="match status" value="1"/>
</dbReference>
<accession>A0A644Y2R5</accession>
<evidence type="ECO:0000256" key="1">
    <source>
        <dbReference type="ARBA" id="ARBA00009023"/>
    </source>
</evidence>
<evidence type="ECO:0000256" key="4">
    <source>
        <dbReference type="SAM" id="MobiDB-lite"/>
    </source>
</evidence>
<keyword evidence="3" id="KW-0732">Signal</keyword>
<reference evidence="5" key="1">
    <citation type="submission" date="2019-08" db="EMBL/GenBank/DDBJ databases">
        <authorList>
            <person name="Kucharzyk K."/>
            <person name="Murdoch R.W."/>
            <person name="Higgins S."/>
            <person name="Loffler F."/>
        </authorList>
    </citation>
    <scope>NUCLEOTIDE SEQUENCE</scope>
</reference>
<dbReference type="NCBIfam" id="NF037995">
    <property type="entry name" value="TRAP_S1"/>
    <property type="match status" value="1"/>
</dbReference>
<evidence type="ECO:0000256" key="3">
    <source>
        <dbReference type="ARBA" id="ARBA00022729"/>
    </source>
</evidence>
<name>A0A644Y2R5_9ZZZZ</name>
<dbReference type="GO" id="GO:0030288">
    <property type="term" value="C:outer membrane-bounded periplasmic space"/>
    <property type="evidence" value="ECO:0007669"/>
    <property type="project" value="InterPro"/>
</dbReference>
<feature type="region of interest" description="Disordered" evidence="4">
    <location>
        <begin position="27"/>
        <end position="47"/>
    </location>
</feature>
<dbReference type="EMBL" id="VSSQ01003779">
    <property type="protein sequence ID" value="MPM22308.1"/>
    <property type="molecule type" value="Genomic_DNA"/>
</dbReference>
<dbReference type="GO" id="GO:0055085">
    <property type="term" value="P:transmembrane transport"/>
    <property type="evidence" value="ECO:0007669"/>
    <property type="project" value="InterPro"/>
</dbReference>
<dbReference type="PANTHER" id="PTHR33376:SF7">
    <property type="entry name" value="C4-DICARBOXYLATE-BINDING PROTEIN DCTB"/>
    <property type="match status" value="1"/>
</dbReference>
<dbReference type="CDD" id="cd13603">
    <property type="entry name" value="PBP2_TRAP_Siap_TeaA_like"/>
    <property type="match status" value="1"/>
</dbReference>
<keyword evidence="2" id="KW-0813">Transport</keyword>